<dbReference type="GO" id="GO:0055052">
    <property type="term" value="C:ATP-binding cassette (ABC) transporter complex, substrate-binding subunit-containing"/>
    <property type="evidence" value="ECO:0007669"/>
    <property type="project" value="TreeGrafter"/>
</dbReference>
<organism evidence="5 7">
    <name type="scientific">Brochothrix thermosphacta</name>
    <name type="common">Microbacterium thermosphactum</name>
    <dbReference type="NCBI Taxonomy" id="2756"/>
    <lineage>
        <taxon>Bacteria</taxon>
        <taxon>Bacillati</taxon>
        <taxon>Bacillota</taxon>
        <taxon>Bacilli</taxon>
        <taxon>Bacillales</taxon>
        <taxon>Listeriaceae</taxon>
        <taxon>Brochothrix</taxon>
    </lineage>
</organism>
<evidence type="ECO:0000313" key="6">
    <source>
        <dbReference type="EMBL" id="SPP28687.1"/>
    </source>
</evidence>
<dbReference type="EMBL" id="CP023483">
    <property type="protein sequence ID" value="ATF25433.1"/>
    <property type="molecule type" value="Genomic_DNA"/>
</dbReference>
<evidence type="ECO:0000256" key="1">
    <source>
        <dbReference type="ARBA" id="ARBA00008520"/>
    </source>
</evidence>
<keyword evidence="7" id="KW-1185">Reference proteome</keyword>
<gene>
    <name evidence="6" type="ORF">BTBSAS_30005</name>
    <name evidence="5" type="ORF">CNY62_02930</name>
</gene>
<dbReference type="EMBL" id="OUNC01000023">
    <property type="protein sequence ID" value="SPP28687.1"/>
    <property type="molecule type" value="Genomic_DNA"/>
</dbReference>
<reference evidence="5 7" key="1">
    <citation type="submission" date="2017-09" db="EMBL/GenBank/DDBJ databases">
        <title>Complete Genome Sequences of Two Strains of the Meat Spoilage Bacterium Brochothrix thermosphacta Isolated from Ground Chicken.</title>
        <authorList>
            <person name="Paoli G.C."/>
            <person name="Wijey C."/>
            <person name="Chen C.-Y."/>
            <person name="Nguyen L."/>
            <person name="Yan X."/>
            <person name="Irwin P.L."/>
        </authorList>
    </citation>
    <scope>NUCLEOTIDE SEQUENCE [LARGE SCALE GENOMIC DNA]</scope>
    <source>
        <strain evidence="5 7">BI</strain>
    </source>
</reference>
<evidence type="ECO:0000256" key="3">
    <source>
        <dbReference type="ARBA" id="ARBA00022729"/>
    </source>
</evidence>
<dbReference type="Proteomes" id="UP000270190">
    <property type="component" value="Unassembled WGS sequence"/>
</dbReference>
<feature type="chain" id="PRO_5038216334" evidence="4">
    <location>
        <begin position="21"/>
        <end position="415"/>
    </location>
</feature>
<evidence type="ECO:0000256" key="2">
    <source>
        <dbReference type="ARBA" id="ARBA00022448"/>
    </source>
</evidence>
<dbReference type="PANTHER" id="PTHR30061:SF50">
    <property type="entry name" value="MALTOSE_MALTODEXTRIN-BINDING PERIPLASMIC PROTEIN"/>
    <property type="match status" value="1"/>
</dbReference>
<feature type="signal peptide" evidence="4">
    <location>
        <begin position="1"/>
        <end position="20"/>
    </location>
</feature>
<evidence type="ECO:0000313" key="8">
    <source>
        <dbReference type="Proteomes" id="UP000270190"/>
    </source>
</evidence>
<dbReference type="PROSITE" id="PS51257">
    <property type="entry name" value="PROKAR_LIPOPROTEIN"/>
    <property type="match status" value="1"/>
</dbReference>
<dbReference type="Pfam" id="PF13416">
    <property type="entry name" value="SBP_bac_8"/>
    <property type="match status" value="1"/>
</dbReference>
<dbReference type="Proteomes" id="UP000243591">
    <property type="component" value="Chromosome"/>
</dbReference>
<evidence type="ECO:0000313" key="5">
    <source>
        <dbReference type="EMBL" id="ATF25433.1"/>
    </source>
</evidence>
<dbReference type="OrthoDB" id="9808332at2"/>
<sequence>MKKFGVFFFVVLASAVLVLSGCGKGASSSDSDKDVLSVWAMGDEATQFKTIADDFKKETGITLKVQAIPWGNAHDKLLTAVASKSGPDVIQMGSSWMSEFSKAKALLPIDEYIDKYPNLDPKRFYKGAVESTQFDGKTYGVPWYSETRVLYYRTDTLKKAGFNEPPKTWDELAKVSKKLGDRGDDLYGLNLDPKEPTMPFMLARQNGSELVKDDKLLFNQAPFVEAVEYMDSFYKNGSSPTSNLGLNLVQSFGGDEPIIPMFVSGPWMIDTINTTIPDVKGKWNVAVLPKKENNISILGGANWSVFNYTDKKENAVKFLDYMSDTKHQLEWMKQTKSLPAVTEAADDKSLKDDKIYQVFNEQLKTAQPAMLTPSFDQFSQNFINTFEEIYKSDTDIQKAMDKFNEQSQAIYDSKK</sequence>
<evidence type="ECO:0000313" key="7">
    <source>
        <dbReference type="Proteomes" id="UP000243591"/>
    </source>
</evidence>
<keyword evidence="6" id="KW-0762">Sugar transport</keyword>
<keyword evidence="2" id="KW-0813">Transport</keyword>
<evidence type="ECO:0000256" key="4">
    <source>
        <dbReference type="SAM" id="SignalP"/>
    </source>
</evidence>
<dbReference type="InterPro" id="IPR006059">
    <property type="entry name" value="SBP"/>
</dbReference>
<dbReference type="STRING" id="2756.BFR44_00955"/>
<dbReference type="KEGG" id="bths:CNY62_02930"/>
<keyword evidence="3 4" id="KW-0732">Signal</keyword>
<dbReference type="Gene3D" id="3.40.190.10">
    <property type="entry name" value="Periplasmic binding protein-like II"/>
    <property type="match status" value="2"/>
</dbReference>
<dbReference type="PANTHER" id="PTHR30061">
    <property type="entry name" value="MALTOSE-BINDING PERIPLASMIC PROTEIN"/>
    <property type="match status" value="1"/>
</dbReference>
<proteinExistence type="inferred from homology"/>
<dbReference type="CDD" id="cd14747">
    <property type="entry name" value="PBP2_MalE"/>
    <property type="match status" value="1"/>
</dbReference>
<dbReference type="GO" id="GO:1901982">
    <property type="term" value="F:maltose binding"/>
    <property type="evidence" value="ECO:0007669"/>
    <property type="project" value="TreeGrafter"/>
</dbReference>
<dbReference type="GeneID" id="66538019"/>
<dbReference type="AlphaFoldDB" id="A0A1D2K3Y3"/>
<name>A0A1D2K3Y3_BROTH</name>
<dbReference type="RefSeq" id="WP_029091844.1">
    <property type="nucleotide sequence ID" value="NZ_CBCPHX010000003.1"/>
</dbReference>
<dbReference type="SUPFAM" id="SSF53850">
    <property type="entry name" value="Periplasmic binding protein-like II"/>
    <property type="match status" value="1"/>
</dbReference>
<dbReference type="GO" id="GO:0015768">
    <property type="term" value="P:maltose transport"/>
    <property type="evidence" value="ECO:0007669"/>
    <property type="project" value="TreeGrafter"/>
</dbReference>
<reference evidence="8" key="3">
    <citation type="submission" date="2018-04" db="EMBL/GenBank/DDBJ databases">
        <authorList>
            <person name="Illikoud N."/>
        </authorList>
    </citation>
    <scope>NUCLEOTIDE SEQUENCE [LARGE SCALE GENOMIC DNA]</scope>
</reference>
<protein>
    <submittedName>
        <fullName evidence="5">ABC transporter substrate-binding protein</fullName>
    </submittedName>
    <submittedName>
        <fullName evidence="6">Putative ABC-type sugar transport system, periplasmic component</fullName>
    </submittedName>
</protein>
<accession>A0A1D2K3Y3</accession>
<reference evidence="6" key="2">
    <citation type="submission" date="2018-04" db="EMBL/GenBank/DDBJ databases">
        <authorList>
            <person name="Go L.Y."/>
            <person name="Mitchell J.A."/>
        </authorList>
    </citation>
    <scope>NUCLEOTIDE SEQUENCE</scope>
    <source>
        <strain evidence="6">BSAS1 3</strain>
    </source>
</reference>
<dbReference type="GO" id="GO:0042956">
    <property type="term" value="P:maltodextrin transmembrane transport"/>
    <property type="evidence" value="ECO:0007669"/>
    <property type="project" value="TreeGrafter"/>
</dbReference>
<comment type="similarity">
    <text evidence="1">Belongs to the bacterial solute-binding protein 1 family.</text>
</comment>